<dbReference type="STRING" id="692275.N1QH63"/>
<feature type="chain" id="PRO_5004110326" description="Integral membrane protein-like protein" evidence="2">
    <location>
        <begin position="20"/>
        <end position="301"/>
    </location>
</feature>
<dbReference type="InterPro" id="IPR009571">
    <property type="entry name" value="SUR7/Rim9-like_fungi"/>
</dbReference>
<dbReference type="HOGENOM" id="CLU_064532_0_0_1"/>
<dbReference type="PANTHER" id="PTHR28019:SF7">
    <property type="entry name" value="SUR7 PROTEIN"/>
    <property type="match status" value="1"/>
</dbReference>
<dbReference type="Proteomes" id="UP000016931">
    <property type="component" value="Unassembled WGS sequence"/>
</dbReference>
<protein>
    <recommendedName>
        <fullName evidence="5">Integral membrane protein-like protein</fullName>
    </recommendedName>
</protein>
<feature type="transmembrane region" description="Helical" evidence="1">
    <location>
        <begin position="263"/>
        <end position="286"/>
    </location>
</feature>
<evidence type="ECO:0000313" key="3">
    <source>
        <dbReference type="EMBL" id="EMF16525.1"/>
    </source>
</evidence>
<dbReference type="GO" id="GO:0005886">
    <property type="term" value="C:plasma membrane"/>
    <property type="evidence" value="ECO:0007669"/>
    <property type="project" value="InterPro"/>
</dbReference>
<keyword evidence="1" id="KW-0812">Transmembrane</keyword>
<evidence type="ECO:0000256" key="2">
    <source>
        <dbReference type="SAM" id="SignalP"/>
    </source>
</evidence>
<organism evidence="3 4">
    <name type="scientific">Sphaerulina musiva (strain SO2202)</name>
    <name type="common">Poplar stem canker fungus</name>
    <name type="synonym">Septoria musiva</name>
    <dbReference type="NCBI Taxonomy" id="692275"/>
    <lineage>
        <taxon>Eukaryota</taxon>
        <taxon>Fungi</taxon>
        <taxon>Dikarya</taxon>
        <taxon>Ascomycota</taxon>
        <taxon>Pezizomycotina</taxon>
        <taxon>Dothideomycetes</taxon>
        <taxon>Dothideomycetidae</taxon>
        <taxon>Mycosphaerellales</taxon>
        <taxon>Mycosphaerellaceae</taxon>
        <taxon>Sphaerulina</taxon>
    </lineage>
</organism>
<gene>
    <name evidence="3" type="ORF">SEPMUDRAFT_145750</name>
</gene>
<accession>N1QH63</accession>
<dbReference type="PANTHER" id="PTHR28019">
    <property type="entry name" value="CELL MEMBRANE PROTEIN YLR413W-RELATED"/>
    <property type="match status" value="1"/>
</dbReference>
<keyword evidence="4" id="KW-1185">Reference proteome</keyword>
<keyword evidence="1" id="KW-0472">Membrane</keyword>
<keyword evidence="1" id="KW-1133">Transmembrane helix</keyword>
<dbReference type="Pfam" id="PF06687">
    <property type="entry name" value="SUR7"/>
    <property type="match status" value="1"/>
</dbReference>
<dbReference type="AlphaFoldDB" id="N1QH63"/>
<sequence>MRLLALLPIALCITSLVLAFLCLFAGSRRGFMEDYAILTLNTSRLGQNIFNTTESSSNPLVNFLDNISNTIESEIQDGITDVAQQLGIHDFYSAHLMTYCEGYYYYNNNNTRDNDNNNNNNDDEDAKKNITKCSNRTALYNFNPQKILQQELDASKTGIDLSDLNWPSDISTGLNALRIAAKATFVLYCIAIGFIGIALLAAVASIFFAGRLSAILNVIADWMAFVTLGIASAIATAVAVKGARTINKYGGEVGVSADRGNKFLVITWVATGLLLLSSVVWCVLAVMGRRRYKAGTVPKYG</sequence>
<evidence type="ECO:0000256" key="1">
    <source>
        <dbReference type="SAM" id="Phobius"/>
    </source>
</evidence>
<dbReference type="InterPro" id="IPR052413">
    <property type="entry name" value="SUR7_domain"/>
</dbReference>
<feature type="transmembrane region" description="Helical" evidence="1">
    <location>
        <begin position="222"/>
        <end position="243"/>
    </location>
</feature>
<reference evidence="3 4" key="1">
    <citation type="journal article" date="2012" name="PLoS Pathog.">
        <title>Diverse lifestyles and strategies of plant pathogenesis encoded in the genomes of eighteen Dothideomycetes fungi.</title>
        <authorList>
            <person name="Ohm R.A."/>
            <person name="Feau N."/>
            <person name="Henrissat B."/>
            <person name="Schoch C.L."/>
            <person name="Horwitz B.A."/>
            <person name="Barry K.W."/>
            <person name="Condon B.J."/>
            <person name="Copeland A.C."/>
            <person name="Dhillon B."/>
            <person name="Glaser F."/>
            <person name="Hesse C.N."/>
            <person name="Kosti I."/>
            <person name="LaButti K."/>
            <person name="Lindquist E.A."/>
            <person name="Lucas S."/>
            <person name="Salamov A.A."/>
            <person name="Bradshaw R.E."/>
            <person name="Ciuffetti L."/>
            <person name="Hamelin R.C."/>
            <person name="Kema G.H.J."/>
            <person name="Lawrence C."/>
            <person name="Scott J.A."/>
            <person name="Spatafora J.W."/>
            <person name="Turgeon B.G."/>
            <person name="de Wit P.J.G.M."/>
            <person name="Zhong S."/>
            <person name="Goodwin S.B."/>
            <person name="Grigoriev I.V."/>
        </authorList>
    </citation>
    <scope>NUCLEOTIDE SEQUENCE [LARGE SCALE GENOMIC DNA]</scope>
    <source>
        <strain evidence="3 4">SO2202</strain>
    </source>
</reference>
<feature type="transmembrane region" description="Helical" evidence="1">
    <location>
        <begin position="185"/>
        <end position="210"/>
    </location>
</feature>
<dbReference type="GO" id="GO:0051285">
    <property type="term" value="C:cell cortex of cell tip"/>
    <property type="evidence" value="ECO:0007669"/>
    <property type="project" value="TreeGrafter"/>
</dbReference>
<dbReference type="EMBL" id="KB456260">
    <property type="protein sequence ID" value="EMF16525.1"/>
    <property type="molecule type" value="Genomic_DNA"/>
</dbReference>
<proteinExistence type="predicted"/>
<dbReference type="OrthoDB" id="4159154at2759"/>
<evidence type="ECO:0008006" key="5">
    <source>
        <dbReference type="Google" id="ProtNLM"/>
    </source>
</evidence>
<dbReference type="GeneID" id="27900384"/>
<evidence type="ECO:0000313" key="4">
    <source>
        <dbReference type="Proteomes" id="UP000016931"/>
    </source>
</evidence>
<feature type="signal peptide" evidence="2">
    <location>
        <begin position="1"/>
        <end position="19"/>
    </location>
</feature>
<dbReference type="RefSeq" id="XP_016764646.1">
    <property type="nucleotide sequence ID" value="XM_016903247.1"/>
</dbReference>
<name>N1QH63_SPHMS</name>
<dbReference type="eggNOG" id="ENOG502S47U">
    <property type="taxonomic scope" value="Eukaryota"/>
</dbReference>
<dbReference type="GO" id="GO:0031505">
    <property type="term" value="P:fungal-type cell wall organization"/>
    <property type="evidence" value="ECO:0007669"/>
    <property type="project" value="TreeGrafter"/>
</dbReference>
<dbReference type="OMA" id="YSIHVMA"/>
<keyword evidence="2" id="KW-0732">Signal</keyword>